<dbReference type="GeneID" id="42775643"/>
<gene>
    <name evidence="1" type="ORF">CP373A1_05175</name>
</gene>
<keyword evidence="2" id="KW-1185">Reference proteome</keyword>
<proteinExistence type="predicted"/>
<sequence length="140" mass="15775">MGKKLFKFFIGLTIAFTLIGCTAKEGLNDTNTGNLTEGELHDIIKSTYKDCTISYTTENSIKILDIKINVPKSSRAEELEAFTNACDLISNKLDDITYYSGIMYTLQVDGEDKACIRSYTSDDGKFKLESTYIEDDEYKQ</sequence>
<reference evidence="1 2" key="1">
    <citation type="submission" date="2016-06" db="EMBL/GenBank/DDBJ databases">
        <authorList>
            <person name="Kjaerup R.B."/>
            <person name="Dalgaard T.S."/>
            <person name="Juul-Madsen H.R."/>
        </authorList>
    </citation>
    <scope>NUCLEOTIDE SEQUENCE [LARGE SCALE GENOMIC DNA]</scope>
    <source>
        <strain evidence="1 2">373-A1</strain>
    </source>
</reference>
<dbReference type="RefSeq" id="WP_027097811.1">
    <property type="nucleotide sequence ID" value="NZ_CABJAZ010000002.1"/>
</dbReference>
<evidence type="ECO:0000313" key="1">
    <source>
        <dbReference type="EMBL" id="OBY11348.1"/>
    </source>
</evidence>
<dbReference type="PROSITE" id="PS51257">
    <property type="entry name" value="PROKAR_LIPOPROTEIN"/>
    <property type="match status" value="1"/>
</dbReference>
<accession>A0A1B8RR98</accession>
<protein>
    <recommendedName>
        <fullName evidence="3">Lipoprotein</fullName>
    </recommendedName>
</protein>
<comment type="caution">
    <text evidence="1">The sequence shown here is derived from an EMBL/GenBank/DDBJ whole genome shotgun (WGS) entry which is preliminary data.</text>
</comment>
<name>A0A1B8RR98_9CLOT</name>
<organism evidence="1 2">
    <name type="scientific">Clostridium paraputrificum</name>
    <dbReference type="NCBI Taxonomy" id="29363"/>
    <lineage>
        <taxon>Bacteria</taxon>
        <taxon>Bacillati</taxon>
        <taxon>Bacillota</taxon>
        <taxon>Clostridia</taxon>
        <taxon>Eubacteriales</taxon>
        <taxon>Clostridiaceae</taxon>
        <taxon>Clostridium</taxon>
    </lineage>
</organism>
<evidence type="ECO:0000313" key="2">
    <source>
        <dbReference type="Proteomes" id="UP000092714"/>
    </source>
</evidence>
<dbReference type="Proteomes" id="UP000092714">
    <property type="component" value="Unassembled WGS sequence"/>
</dbReference>
<dbReference type="AlphaFoldDB" id="A0A1B8RR98"/>
<evidence type="ECO:0008006" key="3">
    <source>
        <dbReference type="Google" id="ProtNLM"/>
    </source>
</evidence>
<dbReference type="EMBL" id="MAPZ01000014">
    <property type="protein sequence ID" value="OBY11348.1"/>
    <property type="molecule type" value="Genomic_DNA"/>
</dbReference>